<dbReference type="AlphaFoldDB" id="D2QUW8"/>
<sequence length="194" mass="22119">MLRIRGMVCARCIDVVQSELTQAGFDVLAVQLGKVTLRDPLTSNDMERIQTVLSKQGFSLLEGQQKLTVHQRTKTFVDSYFAQATDLSESKIGTPNRRLSTQIQDALGLDYDTISGQFTKTEGITLERYIILRRIDKVKEWLVYSDETLTEIAHRTGYSSVQHLSNQFRQQTGLTPSYFRQVRQQKQALQQGTL</sequence>
<dbReference type="PROSITE" id="PS01124">
    <property type="entry name" value="HTH_ARAC_FAMILY_2"/>
    <property type="match status" value="1"/>
</dbReference>
<protein>
    <submittedName>
        <fullName evidence="5">Transcriptional regulator, AraC family</fullName>
    </submittedName>
</protein>
<accession>D2QUW8</accession>
<dbReference type="SUPFAM" id="SSF46689">
    <property type="entry name" value="Homeodomain-like"/>
    <property type="match status" value="1"/>
</dbReference>
<dbReference type="InterPro" id="IPR018062">
    <property type="entry name" value="HTH_AraC-typ_CS"/>
</dbReference>
<proteinExistence type="predicted"/>
<evidence type="ECO:0000259" key="4">
    <source>
        <dbReference type="PROSITE" id="PS01124"/>
    </source>
</evidence>
<dbReference type="PANTHER" id="PTHR43280:SF2">
    <property type="entry name" value="HTH-TYPE TRANSCRIPTIONAL REGULATOR EXSA"/>
    <property type="match status" value="1"/>
</dbReference>
<dbReference type="Pfam" id="PF12833">
    <property type="entry name" value="HTH_18"/>
    <property type="match status" value="1"/>
</dbReference>
<dbReference type="SMART" id="SM00342">
    <property type="entry name" value="HTH_ARAC"/>
    <property type="match status" value="1"/>
</dbReference>
<keyword evidence="5" id="KW-0614">Plasmid</keyword>
<evidence type="ECO:0000256" key="3">
    <source>
        <dbReference type="ARBA" id="ARBA00023163"/>
    </source>
</evidence>
<dbReference type="Gene3D" id="3.30.70.100">
    <property type="match status" value="1"/>
</dbReference>
<evidence type="ECO:0000313" key="6">
    <source>
        <dbReference type="Proteomes" id="UP000002028"/>
    </source>
</evidence>
<dbReference type="PANTHER" id="PTHR43280">
    <property type="entry name" value="ARAC-FAMILY TRANSCRIPTIONAL REGULATOR"/>
    <property type="match status" value="1"/>
</dbReference>
<dbReference type="HOGENOM" id="CLU_121830_0_0_10"/>
<organism evidence="5 6">
    <name type="scientific">Spirosoma linguale (strain ATCC 33905 / DSM 74 / LMG 10896 / Claus 1)</name>
    <dbReference type="NCBI Taxonomy" id="504472"/>
    <lineage>
        <taxon>Bacteria</taxon>
        <taxon>Pseudomonadati</taxon>
        <taxon>Bacteroidota</taxon>
        <taxon>Cytophagia</taxon>
        <taxon>Cytophagales</taxon>
        <taxon>Cytophagaceae</taxon>
        <taxon>Spirosoma</taxon>
    </lineage>
</organism>
<dbReference type="EMBL" id="CP001770">
    <property type="protein sequence ID" value="ADB42600.1"/>
    <property type="molecule type" value="Genomic_DNA"/>
</dbReference>
<dbReference type="GO" id="GO:0003700">
    <property type="term" value="F:DNA-binding transcription factor activity"/>
    <property type="evidence" value="ECO:0007669"/>
    <property type="project" value="InterPro"/>
</dbReference>
<dbReference type="InterPro" id="IPR018060">
    <property type="entry name" value="HTH_AraC"/>
</dbReference>
<keyword evidence="1" id="KW-0805">Transcription regulation</keyword>
<evidence type="ECO:0000313" key="5">
    <source>
        <dbReference type="EMBL" id="ADB42600.1"/>
    </source>
</evidence>
<dbReference type="InterPro" id="IPR009057">
    <property type="entry name" value="Homeodomain-like_sf"/>
</dbReference>
<reference evidence="5 6" key="1">
    <citation type="journal article" date="2010" name="Stand. Genomic Sci.">
        <title>Complete genome sequence of Spirosoma linguale type strain (1).</title>
        <authorList>
            <person name="Lail K."/>
            <person name="Sikorski J."/>
            <person name="Saunders E."/>
            <person name="Lapidus A."/>
            <person name="Glavina Del Rio T."/>
            <person name="Copeland A."/>
            <person name="Tice H."/>
            <person name="Cheng J.-F."/>
            <person name="Lucas S."/>
            <person name="Nolan M."/>
            <person name="Bruce D."/>
            <person name="Goodwin L."/>
            <person name="Pitluck S."/>
            <person name="Ivanova N."/>
            <person name="Mavromatis K."/>
            <person name="Ovchinnikova G."/>
            <person name="Pati A."/>
            <person name="Chen A."/>
            <person name="Palaniappan K."/>
            <person name="Land M."/>
            <person name="Hauser L."/>
            <person name="Chang Y.-J."/>
            <person name="Jeffries C.D."/>
            <person name="Chain P."/>
            <person name="Brettin T."/>
            <person name="Detter J.C."/>
            <person name="Schuetze A."/>
            <person name="Rohde M."/>
            <person name="Tindall B.J."/>
            <person name="Goeker M."/>
            <person name="Bristow J."/>
            <person name="Eisen J.A."/>
            <person name="Markowitz V."/>
            <person name="Hugenholtz P."/>
            <person name="Kyrpides N.C."/>
            <person name="Klenk H.-P."/>
            <person name="Chen F."/>
        </authorList>
    </citation>
    <scope>NUCLEOTIDE SEQUENCE [LARGE SCALE GENOMIC DNA]</scope>
    <source>
        <strain evidence="6">ATCC 33905 / DSM 74 / LMG 10896 / Claus 1</strain>
    </source>
</reference>
<gene>
    <name evidence="5" type="ordered locus">Slin_6643</name>
</gene>
<dbReference type="GO" id="GO:0043565">
    <property type="term" value="F:sequence-specific DNA binding"/>
    <property type="evidence" value="ECO:0007669"/>
    <property type="project" value="InterPro"/>
</dbReference>
<keyword evidence="6" id="KW-1185">Reference proteome</keyword>
<evidence type="ECO:0000256" key="1">
    <source>
        <dbReference type="ARBA" id="ARBA00023015"/>
    </source>
</evidence>
<keyword evidence="3" id="KW-0804">Transcription</keyword>
<keyword evidence="2" id="KW-0238">DNA-binding</keyword>
<feature type="domain" description="HTH araC/xylS-type" evidence="4">
    <location>
        <begin position="102"/>
        <end position="182"/>
    </location>
</feature>
<dbReference type="KEGG" id="sli:Slin_6643"/>
<dbReference type="Proteomes" id="UP000002028">
    <property type="component" value="Plasmid pSLIN01"/>
</dbReference>
<evidence type="ECO:0000256" key="2">
    <source>
        <dbReference type="ARBA" id="ARBA00023125"/>
    </source>
</evidence>
<dbReference type="Gene3D" id="1.10.10.60">
    <property type="entry name" value="Homeodomain-like"/>
    <property type="match status" value="1"/>
</dbReference>
<dbReference type="PROSITE" id="PS00041">
    <property type="entry name" value="HTH_ARAC_FAMILY_1"/>
    <property type="match status" value="1"/>
</dbReference>
<name>D2QUW8_SPILD</name>
<geneLocation type="plasmid" evidence="5 6">
    <name>pSLIN01</name>
</geneLocation>